<gene>
    <name evidence="4" type="primary">hrp1</name>
    <name evidence="4" type="ORF">OXPF_11870</name>
</gene>
<dbReference type="EMBL" id="LKET01000026">
    <property type="protein sequence ID" value="KPU45294.1"/>
    <property type="molecule type" value="Genomic_DNA"/>
</dbReference>
<dbReference type="InterPro" id="IPR046342">
    <property type="entry name" value="CBS_dom_sf"/>
</dbReference>
<dbReference type="InterPro" id="IPR000644">
    <property type="entry name" value="CBS_dom"/>
</dbReference>
<name>A0A0P8YZJ4_9CLOT</name>
<evidence type="ECO:0000313" key="4">
    <source>
        <dbReference type="EMBL" id="KPU45294.1"/>
    </source>
</evidence>
<feature type="domain" description="CBS" evidence="3">
    <location>
        <begin position="7"/>
        <end position="64"/>
    </location>
</feature>
<evidence type="ECO:0000256" key="2">
    <source>
        <dbReference type="PROSITE-ProRule" id="PRU00703"/>
    </source>
</evidence>
<dbReference type="CDD" id="cd04622">
    <property type="entry name" value="CBS_pair_HRP1_like"/>
    <property type="match status" value="1"/>
</dbReference>
<proteinExistence type="predicted"/>
<dbReference type="PATRIC" id="fig|36849.3.peg.1266"/>
<dbReference type="Pfam" id="PF00571">
    <property type="entry name" value="CBS"/>
    <property type="match status" value="2"/>
</dbReference>
<dbReference type="PANTHER" id="PTHR43080:SF2">
    <property type="entry name" value="CBS DOMAIN-CONTAINING PROTEIN"/>
    <property type="match status" value="1"/>
</dbReference>
<dbReference type="Gene3D" id="3.10.580.10">
    <property type="entry name" value="CBS-domain"/>
    <property type="match status" value="1"/>
</dbReference>
<dbReference type="Proteomes" id="UP000050326">
    <property type="component" value="Unassembled WGS sequence"/>
</dbReference>
<dbReference type="InterPro" id="IPR051257">
    <property type="entry name" value="Diverse_CBS-Domain"/>
</dbReference>
<dbReference type="SMART" id="SM00116">
    <property type="entry name" value="CBS"/>
    <property type="match status" value="2"/>
</dbReference>
<keyword evidence="1 2" id="KW-0129">CBS domain</keyword>
<sequence length="140" mass="15098">MELKSIMSKDVVAVSKDTSVDEAAQLMKQHDIGCIPVCENDKVIGMVTDRDIVIRGVANKSDDKGTTCEEIMSKDLVVGSVNMDVHEAAKIMADNQVRRLPVVENGKLVGMVALGDLAVEPDFINEAGDALNDISKPVHH</sequence>
<feature type="domain" description="CBS" evidence="3">
    <location>
        <begin position="72"/>
        <end position="131"/>
    </location>
</feature>
<dbReference type="AlphaFoldDB" id="A0A0P8YZJ4"/>
<dbReference type="SUPFAM" id="SSF54631">
    <property type="entry name" value="CBS-domain pair"/>
    <property type="match status" value="1"/>
</dbReference>
<evidence type="ECO:0000313" key="5">
    <source>
        <dbReference type="Proteomes" id="UP000050326"/>
    </source>
</evidence>
<organism evidence="4 5">
    <name type="scientific">Oxobacter pfennigii</name>
    <dbReference type="NCBI Taxonomy" id="36849"/>
    <lineage>
        <taxon>Bacteria</taxon>
        <taxon>Bacillati</taxon>
        <taxon>Bacillota</taxon>
        <taxon>Clostridia</taxon>
        <taxon>Eubacteriales</taxon>
        <taxon>Clostridiaceae</taxon>
        <taxon>Oxobacter</taxon>
    </lineage>
</organism>
<comment type="caution">
    <text evidence="4">The sequence shown here is derived from an EMBL/GenBank/DDBJ whole genome shotgun (WGS) entry which is preliminary data.</text>
</comment>
<dbReference type="PROSITE" id="PS51371">
    <property type="entry name" value="CBS"/>
    <property type="match status" value="2"/>
</dbReference>
<evidence type="ECO:0000259" key="3">
    <source>
        <dbReference type="PROSITE" id="PS51371"/>
    </source>
</evidence>
<dbReference type="PANTHER" id="PTHR43080">
    <property type="entry name" value="CBS DOMAIN-CONTAINING PROTEIN CBSX3, MITOCHONDRIAL"/>
    <property type="match status" value="1"/>
</dbReference>
<accession>A0A0P8YZJ4</accession>
<protein>
    <submittedName>
        <fullName evidence="4">Hypoxic response protein 1</fullName>
    </submittedName>
</protein>
<dbReference type="OrthoDB" id="9802114at2"/>
<reference evidence="4 5" key="1">
    <citation type="submission" date="2015-09" db="EMBL/GenBank/DDBJ databases">
        <title>Genome sequence of Oxobacter pfennigii DSM 3222.</title>
        <authorList>
            <person name="Poehlein A."/>
            <person name="Bengelsdorf F.R."/>
            <person name="Schiel-Bengelsdorf B."/>
            <person name="Duerre P."/>
            <person name="Daniel R."/>
        </authorList>
    </citation>
    <scope>NUCLEOTIDE SEQUENCE [LARGE SCALE GENOMIC DNA]</scope>
    <source>
        <strain evidence="4 5">DSM 3222</strain>
    </source>
</reference>
<dbReference type="RefSeq" id="WP_054874281.1">
    <property type="nucleotide sequence ID" value="NZ_LKET01000026.1"/>
</dbReference>
<dbReference type="STRING" id="36849.OXPF_11870"/>
<evidence type="ECO:0000256" key="1">
    <source>
        <dbReference type="ARBA" id="ARBA00023122"/>
    </source>
</evidence>
<keyword evidence="5" id="KW-1185">Reference proteome</keyword>